<evidence type="ECO:0000313" key="2">
    <source>
        <dbReference type="EMBL" id="KAK7493311.1"/>
    </source>
</evidence>
<proteinExistence type="predicted"/>
<feature type="non-terminal residue" evidence="2">
    <location>
        <position position="151"/>
    </location>
</feature>
<keyword evidence="3" id="KW-1185">Reference proteome</keyword>
<evidence type="ECO:0000313" key="3">
    <source>
        <dbReference type="Proteomes" id="UP001519460"/>
    </source>
</evidence>
<feature type="region of interest" description="Disordered" evidence="1">
    <location>
        <begin position="53"/>
        <end position="72"/>
    </location>
</feature>
<dbReference type="EMBL" id="JACVVK020000094">
    <property type="protein sequence ID" value="KAK7493311.1"/>
    <property type="molecule type" value="Genomic_DNA"/>
</dbReference>
<evidence type="ECO:0000256" key="1">
    <source>
        <dbReference type="SAM" id="MobiDB-lite"/>
    </source>
</evidence>
<organism evidence="2 3">
    <name type="scientific">Batillaria attramentaria</name>
    <dbReference type="NCBI Taxonomy" id="370345"/>
    <lineage>
        <taxon>Eukaryota</taxon>
        <taxon>Metazoa</taxon>
        <taxon>Spiralia</taxon>
        <taxon>Lophotrochozoa</taxon>
        <taxon>Mollusca</taxon>
        <taxon>Gastropoda</taxon>
        <taxon>Caenogastropoda</taxon>
        <taxon>Sorbeoconcha</taxon>
        <taxon>Cerithioidea</taxon>
        <taxon>Batillariidae</taxon>
        <taxon>Batillaria</taxon>
    </lineage>
</organism>
<dbReference type="Proteomes" id="UP001519460">
    <property type="component" value="Unassembled WGS sequence"/>
</dbReference>
<sequence length="151" mass="16566">MFAPQPLDVNTGCRDYRRKTLRSPKATSMYTSPSHVNAWSFQQERLDFKCPKVSAKAPGASPSSGPHCQPKGAALTEGCDPRDWTYRHFLCCHENGGGHTQAGRGKAPVGSADKIVLNSLDKAMDGSMYQIPCIEKVYVDRRISYALCLDG</sequence>
<reference evidence="2 3" key="1">
    <citation type="journal article" date="2023" name="Sci. Data">
        <title>Genome assembly of the Korean intertidal mud-creeper Batillaria attramentaria.</title>
        <authorList>
            <person name="Patra A.K."/>
            <person name="Ho P.T."/>
            <person name="Jun S."/>
            <person name="Lee S.J."/>
            <person name="Kim Y."/>
            <person name="Won Y.J."/>
        </authorList>
    </citation>
    <scope>NUCLEOTIDE SEQUENCE [LARGE SCALE GENOMIC DNA]</scope>
    <source>
        <strain evidence="2">Wonlab-2016</strain>
    </source>
</reference>
<protein>
    <submittedName>
        <fullName evidence="2">Uncharacterized protein</fullName>
    </submittedName>
</protein>
<comment type="caution">
    <text evidence="2">The sequence shown here is derived from an EMBL/GenBank/DDBJ whole genome shotgun (WGS) entry which is preliminary data.</text>
</comment>
<feature type="compositionally biased region" description="Low complexity" evidence="1">
    <location>
        <begin position="53"/>
        <end position="66"/>
    </location>
</feature>
<dbReference type="AlphaFoldDB" id="A0ABD0L246"/>
<accession>A0ABD0L246</accession>
<name>A0ABD0L246_9CAEN</name>
<gene>
    <name evidence="2" type="ORF">BaRGS_00015437</name>
</gene>